<dbReference type="PROSITE" id="PS51462">
    <property type="entry name" value="NUDIX"/>
    <property type="match status" value="1"/>
</dbReference>
<dbReference type="InterPro" id="IPR020084">
    <property type="entry name" value="NUDIX_hydrolase_CS"/>
</dbReference>
<dbReference type="SUPFAM" id="SSF53254">
    <property type="entry name" value="Phosphoglycerate mutase-like"/>
    <property type="match status" value="1"/>
</dbReference>
<dbReference type="GO" id="GO:0016787">
    <property type="term" value="F:hydrolase activity"/>
    <property type="evidence" value="ECO:0007669"/>
    <property type="project" value="UniProtKB-KW"/>
</dbReference>
<dbReference type="PANTHER" id="PTHR21340">
    <property type="entry name" value="DIADENOSINE 5,5-P1,P4-TETRAPHOSPHATE PYROPHOSPHOHYDROLASE MUTT"/>
    <property type="match status" value="1"/>
</dbReference>
<reference evidence="3" key="2">
    <citation type="submission" date="2023-02" db="EMBL/GenBank/DDBJ databases">
        <authorList>
            <person name="Sun Q."/>
            <person name="Mori K."/>
        </authorList>
    </citation>
    <scope>NUCLEOTIDE SEQUENCE</scope>
    <source>
        <strain evidence="3">NBRC 110608</strain>
    </source>
</reference>
<organism evidence="3">
    <name type="scientific">Barrientosiimonas endolithica</name>
    <dbReference type="NCBI Taxonomy" id="1535208"/>
    <lineage>
        <taxon>Bacteria</taxon>
        <taxon>Bacillati</taxon>
        <taxon>Actinomycetota</taxon>
        <taxon>Actinomycetes</taxon>
        <taxon>Micrococcales</taxon>
        <taxon>Dermacoccaceae</taxon>
        <taxon>Barrientosiimonas</taxon>
    </lineage>
</organism>
<protein>
    <submittedName>
        <fullName evidence="3">Hydrolase MutT/NUDIX</fullName>
    </submittedName>
</protein>
<dbReference type="Gene3D" id="3.90.79.10">
    <property type="entry name" value="Nucleoside Triphosphate Pyrophosphohydrolase"/>
    <property type="match status" value="1"/>
</dbReference>
<evidence type="ECO:0000259" key="2">
    <source>
        <dbReference type="PROSITE" id="PS51462"/>
    </source>
</evidence>
<dbReference type="Pfam" id="PF00300">
    <property type="entry name" value="His_Phos_1"/>
    <property type="match status" value="1"/>
</dbReference>
<evidence type="ECO:0000313" key="3">
    <source>
        <dbReference type="EMBL" id="BDZ59503.1"/>
    </source>
</evidence>
<dbReference type="EMBL" id="AP027735">
    <property type="protein sequence ID" value="BDZ59503.1"/>
    <property type="molecule type" value="Genomic_DNA"/>
</dbReference>
<dbReference type="Pfam" id="PF00293">
    <property type="entry name" value="NUDIX"/>
    <property type="match status" value="1"/>
</dbReference>
<keyword evidence="1 3" id="KW-0378">Hydrolase</keyword>
<accession>A0ABN6YQE3</accession>
<dbReference type="InterPro" id="IPR013078">
    <property type="entry name" value="His_Pase_superF_clade-1"/>
</dbReference>
<dbReference type="RefSeq" id="WP_289231480.1">
    <property type="nucleotide sequence ID" value="NZ_AP027735.1"/>
</dbReference>
<dbReference type="PANTHER" id="PTHR21340:SF0">
    <property type="entry name" value="BIS(5'-NUCLEOSYL)-TETRAPHOSPHATASE [ASYMMETRICAL]"/>
    <property type="match status" value="1"/>
</dbReference>
<dbReference type="SMART" id="SM00855">
    <property type="entry name" value="PGAM"/>
    <property type="match status" value="1"/>
</dbReference>
<dbReference type="InterPro" id="IPR051325">
    <property type="entry name" value="Nudix_hydrolase_domain"/>
</dbReference>
<dbReference type="InterPro" id="IPR000086">
    <property type="entry name" value="NUDIX_hydrolase_dom"/>
</dbReference>
<evidence type="ECO:0000256" key="1">
    <source>
        <dbReference type="ARBA" id="ARBA00022801"/>
    </source>
</evidence>
<dbReference type="SUPFAM" id="SSF55811">
    <property type="entry name" value="Nudix"/>
    <property type="match status" value="1"/>
</dbReference>
<dbReference type="CDD" id="cd07067">
    <property type="entry name" value="HP_PGM_like"/>
    <property type="match status" value="1"/>
</dbReference>
<dbReference type="CDD" id="cd03673">
    <property type="entry name" value="NUDIX_Ap6A_hydrolase"/>
    <property type="match status" value="1"/>
</dbReference>
<feature type="domain" description="Nudix hydrolase" evidence="2">
    <location>
        <begin position="7"/>
        <end position="133"/>
    </location>
</feature>
<name>A0ABN6YQE3_9MICO</name>
<dbReference type="InterPro" id="IPR015797">
    <property type="entry name" value="NUDIX_hydrolase-like_dom_sf"/>
</dbReference>
<reference evidence="3" key="1">
    <citation type="journal article" date="2014" name="Int. J. Syst. Evol. Microbiol.">
        <title>Complete genome of a new Firmicutes species belonging to the dominant human colonic microbiota ('Ruminococcus bicirculans') reveals two chromosomes and a selective capacity to utilize plant glucans.</title>
        <authorList>
            <consortium name="NISC Comparative Sequencing Program"/>
            <person name="Wegmann U."/>
            <person name="Louis P."/>
            <person name="Goesmann A."/>
            <person name="Henrissat B."/>
            <person name="Duncan S.H."/>
            <person name="Flint H.J."/>
        </authorList>
    </citation>
    <scope>NUCLEOTIDE SEQUENCE</scope>
    <source>
        <strain evidence="3">NBRC 110608</strain>
    </source>
</reference>
<dbReference type="InterPro" id="IPR029033">
    <property type="entry name" value="His_PPase_superfam"/>
</dbReference>
<sequence>MIDPRPRAVAAAGTLLWRRRRGRLEVALVHRPRYDDWSWPKGKLDPGEMWAVAAGRETEEETGLVARLGIPLPRALYVTPRDELKEVRYWAATPTGGHGELLNEIDRVEWLAPDPARLRLSYARDVLQLRALLEAERAGHLDTWPLLVVRHAQSMPRSQWSGEDGLRPLDPDGLARAHALVPLLQTYGLDRLVSSPSVRCVDTVSPFAESAQVRVRTKKGLSEEGYEARPEKAVRHTDSALQRGAAALCTHRPLLPDVLGHLAERAVAGSAARRTLSALATAGIDKGEVLVCQVSGAGDEAVVVTVERHRP</sequence>
<dbReference type="Gene3D" id="3.40.50.1240">
    <property type="entry name" value="Phosphoglycerate mutase-like"/>
    <property type="match status" value="1"/>
</dbReference>
<dbReference type="PROSITE" id="PS00893">
    <property type="entry name" value="NUDIX_BOX"/>
    <property type="match status" value="1"/>
</dbReference>
<proteinExistence type="predicted"/>
<gene>
    <name evidence="3" type="ORF">GCM10025872_31600</name>
</gene>